<evidence type="ECO:0000313" key="3">
    <source>
        <dbReference type="Proteomes" id="UP000652219"/>
    </source>
</evidence>
<dbReference type="Proteomes" id="UP000652219">
    <property type="component" value="Unassembled WGS sequence"/>
</dbReference>
<feature type="compositionally biased region" description="Basic residues" evidence="1">
    <location>
        <begin position="40"/>
        <end position="51"/>
    </location>
</feature>
<protein>
    <submittedName>
        <fullName evidence="2">Uncharacterized protein</fullName>
    </submittedName>
</protein>
<keyword evidence="3" id="KW-1185">Reference proteome</keyword>
<reference evidence="2 3" key="1">
    <citation type="journal article" date="2020" name="Phytopathology">
        <title>Genome Sequence Resources of Colletotrichum truncatum, C. plurivorum, C. musicola, and C. sojae: Four Species Pathogenic to Soybean (Glycine max).</title>
        <authorList>
            <person name="Rogerio F."/>
            <person name="Boufleur T.R."/>
            <person name="Ciampi-Guillardi M."/>
            <person name="Sukno S.A."/>
            <person name="Thon M.R."/>
            <person name="Massola Junior N.S."/>
            <person name="Baroncelli R."/>
        </authorList>
    </citation>
    <scope>NUCLEOTIDE SEQUENCE [LARGE SCALE GENOMIC DNA]</scope>
    <source>
        <strain evidence="2 3">LFN0009</strain>
    </source>
</reference>
<evidence type="ECO:0000256" key="1">
    <source>
        <dbReference type="SAM" id="MobiDB-lite"/>
    </source>
</evidence>
<evidence type="ECO:0000313" key="2">
    <source>
        <dbReference type="EMBL" id="KAF6816569.1"/>
    </source>
</evidence>
<proteinExistence type="predicted"/>
<organism evidence="2 3">
    <name type="scientific">Colletotrichum sojae</name>
    <dbReference type="NCBI Taxonomy" id="2175907"/>
    <lineage>
        <taxon>Eukaryota</taxon>
        <taxon>Fungi</taxon>
        <taxon>Dikarya</taxon>
        <taxon>Ascomycota</taxon>
        <taxon>Pezizomycotina</taxon>
        <taxon>Sordariomycetes</taxon>
        <taxon>Hypocreomycetidae</taxon>
        <taxon>Glomerellales</taxon>
        <taxon>Glomerellaceae</taxon>
        <taxon>Colletotrichum</taxon>
        <taxon>Colletotrichum orchidearum species complex</taxon>
    </lineage>
</organism>
<dbReference type="AlphaFoldDB" id="A0A8H6JNT3"/>
<dbReference type="EMBL" id="WIGN01000027">
    <property type="protein sequence ID" value="KAF6816569.1"/>
    <property type="molecule type" value="Genomic_DNA"/>
</dbReference>
<name>A0A8H6JNT3_9PEZI</name>
<sequence length="124" mass="14022">MRDTALFLRADDIAEAEGLEKAGRGARTTTDARRSSGRPARQRSRQRASWRRGKEGQGYVQKWEKAVVQRRSEPRHKEMEDEAMPKPSSVGRSDRGRVSLAMVQRESDRMAPEGVRSAVKGVRD</sequence>
<comment type="caution">
    <text evidence="2">The sequence shown here is derived from an EMBL/GenBank/DDBJ whole genome shotgun (WGS) entry which is preliminary data.</text>
</comment>
<accession>A0A8H6JNT3</accession>
<gene>
    <name evidence="2" type="ORF">CSOJ01_02951</name>
</gene>
<feature type="region of interest" description="Disordered" evidence="1">
    <location>
        <begin position="11"/>
        <end position="124"/>
    </location>
</feature>
<feature type="compositionally biased region" description="Basic and acidic residues" evidence="1">
    <location>
        <begin position="62"/>
        <end position="79"/>
    </location>
</feature>